<evidence type="ECO:0000256" key="5">
    <source>
        <dbReference type="ARBA" id="ARBA00023004"/>
    </source>
</evidence>
<keyword evidence="3" id="KW-0001">2Fe-2S</keyword>
<dbReference type="InterPro" id="IPR006311">
    <property type="entry name" value="TAT_signal"/>
</dbReference>
<evidence type="ECO:0000256" key="4">
    <source>
        <dbReference type="ARBA" id="ARBA00022723"/>
    </source>
</evidence>
<evidence type="ECO:0000313" key="14">
    <source>
        <dbReference type="Proteomes" id="UP001501358"/>
    </source>
</evidence>
<dbReference type="PROSITE" id="PS51296">
    <property type="entry name" value="RIESKE"/>
    <property type="match status" value="1"/>
</dbReference>
<feature type="region of interest" description="Disordered" evidence="10">
    <location>
        <begin position="35"/>
        <end position="88"/>
    </location>
</feature>
<feature type="signal peptide" evidence="11">
    <location>
        <begin position="1"/>
        <end position="31"/>
    </location>
</feature>
<dbReference type="InterPro" id="IPR036922">
    <property type="entry name" value="Rieske_2Fe-2S_sf"/>
</dbReference>
<dbReference type="PROSITE" id="PS51318">
    <property type="entry name" value="TAT"/>
    <property type="match status" value="1"/>
</dbReference>
<keyword evidence="14" id="KW-1185">Reference proteome</keyword>
<comment type="cofactor">
    <cofactor evidence="9">
        <name>[2Fe-2S] cluster</name>
        <dbReference type="ChEBI" id="CHEBI:190135"/>
    </cofactor>
</comment>
<dbReference type="Pfam" id="PF00355">
    <property type="entry name" value="Rieske"/>
    <property type="match status" value="1"/>
</dbReference>
<dbReference type="RefSeq" id="WP_344382392.1">
    <property type="nucleotide sequence ID" value="NZ_BAAATA010000006.1"/>
</dbReference>
<protein>
    <recommendedName>
        <fullName evidence="2">Cytochrome bc1 complex Rieske iron-sulfur subunit</fullName>
    </recommendedName>
    <alternativeName>
        <fullName evidence="8">Cytochrome bc1 reductase complex subunit QcrA</fullName>
    </alternativeName>
</protein>
<dbReference type="PRINTS" id="PR00162">
    <property type="entry name" value="RIESKE"/>
</dbReference>
<dbReference type="Proteomes" id="UP001501358">
    <property type="component" value="Unassembled WGS sequence"/>
</dbReference>
<proteinExistence type="predicted"/>
<evidence type="ECO:0000256" key="9">
    <source>
        <dbReference type="ARBA" id="ARBA00034078"/>
    </source>
</evidence>
<dbReference type="EMBL" id="BAAATA010000006">
    <property type="protein sequence ID" value="GAA2480372.1"/>
    <property type="molecule type" value="Genomic_DNA"/>
</dbReference>
<comment type="function">
    <text evidence="1">Iron-sulfur subunit of the cytochrome bc1 complex, an essential component of the respiratory electron transport chain required for ATP synthesis. The bc1 complex catalyzes the oxidation of menaquinol and the reduction of cytochrome c in the respiratory chain. The bc1 complex operates through a Q-cycle mechanism that couples electron transfer to generation of the proton gradient that drives ATP synthesis.</text>
</comment>
<keyword evidence="11" id="KW-0732">Signal</keyword>
<dbReference type="CDD" id="cd03467">
    <property type="entry name" value="Rieske"/>
    <property type="match status" value="1"/>
</dbReference>
<organism evidence="13 14">
    <name type="scientific">Streptomyces thermolineatus</name>
    <dbReference type="NCBI Taxonomy" id="44033"/>
    <lineage>
        <taxon>Bacteria</taxon>
        <taxon>Bacillati</taxon>
        <taxon>Actinomycetota</taxon>
        <taxon>Actinomycetes</taxon>
        <taxon>Kitasatosporales</taxon>
        <taxon>Streptomycetaceae</taxon>
        <taxon>Streptomyces</taxon>
    </lineage>
</organism>
<feature type="chain" id="PRO_5045789634" description="Cytochrome bc1 complex Rieske iron-sulfur subunit" evidence="11">
    <location>
        <begin position="32"/>
        <end position="165"/>
    </location>
</feature>
<reference evidence="13 14" key="1">
    <citation type="journal article" date="2019" name="Int. J. Syst. Evol. Microbiol.">
        <title>The Global Catalogue of Microorganisms (GCM) 10K type strain sequencing project: providing services to taxonomists for standard genome sequencing and annotation.</title>
        <authorList>
            <consortium name="The Broad Institute Genomics Platform"/>
            <consortium name="The Broad Institute Genome Sequencing Center for Infectious Disease"/>
            <person name="Wu L."/>
            <person name="Ma J."/>
        </authorList>
    </citation>
    <scope>NUCLEOTIDE SEQUENCE [LARGE SCALE GENOMIC DNA]</scope>
    <source>
        <strain evidence="13 14">JCM 6307</strain>
    </source>
</reference>
<evidence type="ECO:0000256" key="1">
    <source>
        <dbReference type="ARBA" id="ARBA00002494"/>
    </source>
</evidence>
<gene>
    <name evidence="13" type="ORF">GCM10010406_15760</name>
</gene>
<keyword evidence="4" id="KW-0479">Metal-binding</keyword>
<evidence type="ECO:0000256" key="8">
    <source>
        <dbReference type="ARBA" id="ARBA00029586"/>
    </source>
</evidence>
<sequence>MADTQRTPAGPASRRTVVAAAGAAGLTAALAACGATEEPTVRSADPAAAKQPLADRAPAPAKSPAGGGTGTKLAKTSDIPEGGGKIFEDRGVVVTQPAAGRYKAFSSTCTHQGCAVTDVADGTINCACHGSRFRIEDGSVSAGPATEPLEPAGKVTVEGDSVVIS</sequence>
<keyword evidence="7" id="KW-1015">Disulfide bond</keyword>
<evidence type="ECO:0000256" key="2">
    <source>
        <dbReference type="ARBA" id="ARBA00015816"/>
    </source>
</evidence>
<evidence type="ECO:0000313" key="13">
    <source>
        <dbReference type="EMBL" id="GAA2480372.1"/>
    </source>
</evidence>
<name>A0ABN3LA68_9ACTN</name>
<comment type="caution">
    <text evidence="13">The sequence shown here is derived from an EMBL/GenBank/DDBJ whole genome shotgun (WGS) entry which is preliminary data.</text>
</comment>
<evidence type="ECO:0000259" key="12">
    <source>
        <dbReference type="PROSITE" id="PS51296"/>
    </source>
</evidence>
<evidence type="ECO:0000256" key="7">
    <source>
        <dbReference type="ARBA" id="ARBA00023157"/>
    </source>
</evidence>
<evidence type="ECO:0000256" key="3">
    <source>
        <dbReference type="ARBA" id="ARBA00022714"/>
    </source>
</evidence>
<keyword evidence="6" id="KW-0411">Iron-sulfur</keyword>
<feature type="domain" description="Rieske" evidence="12">
    <location>
        <begin position="71"/>
        <end position="163"/>
    </location>
</feature>
<evidence type="ECO:0000256" key="10">
    <source>
        <dbReference type="SAM" id="MobiDB-lite"/>
    </source>
</evidence>
<dbReference type="PROSITE" id="PS51257">
    <property type="entry name" value="PROKAR_LIPOPROTEIN"/>
    <property type="match status" value="1"/>
</dbReference>
<keyword evidence="5" id="KW-0408">Iron</keyword>
<dbReference type="InterPro" id="IPR017941">
    <property type="entry name" value="Rieske_2Fe-2S"/>
</dbReference>
<dbReference type="PANTHER" id="PTHR10134">
    <property type="entry name" value="CYTOCHROME B-C1 COMPLEX SUBUNIT RIESKE, MITOCHONDRIAL"/>
    <property type="match status" value="1"/>
</dbReference>
<dbReference type="InterPro" id="IPR014349">
    <property type="entry name" value="Rieske_Fe-S_prot"/>
</dbReference>
<dbReference type="InterPro" id="IPR005805">
    <property type="entry name" value="Rieske_Fe-S_prot_C"/>
</dbReference>
<dbReference type="Gene3D" id="2.102.10.10">
    <property type="entry name" value="Rieske [2Fe-2S] iron-sulphur domain"/>
    <property type="match status" value="1"/>
</dbReference>
<dbReference type="SUPFAM" id="SSF50022">
    <property type="entry name" value="ISP domain"/>
    <property type="match status" value="1"/>
</dbReference>
<accession>A0ABN3LA68</accession>
<evidence type="ECO:0000256" key="11">
    <source>
        <dbReference type="SAM" id="SignalP"/>
    </source>
</evidence>
<evidence type="ECO:0000256" key="6">
    <source>
        <dbReference type="ARBA" id="ARBA00023014"/>
    </source>
</evidence>